<sequence length="330" mass="37603">MRFLFFTDTHIRGTTPRNRTDNFYNTLKVKFEEIRQMVLEKNIDYILHGGDWFDRPDISPAIVREFAIIIKNMGKPIYTIAGNHDIYGQNPETLGRTMLGILDGINLINLLGYDDIVILEKDGVRVQLTGQSYNYDIDGEDFRRYYIIKKGEDIDCAINIIHGMLLEKPFFEGIRYVLIDDIKDTEADITLVGHYHSGFGVKRLGNKYFVNPGSLTRVTNAISEIKRMPKVAIIDVEKGKISIEEVELKSALPGEEVLDRSMLEISQDRNMKLHLFYKGITAAGEFARIDINSIIEEIASNNVLSHEVKEEAIRRIATARENLAAGSEEE</sequence>
<proteinExistence type="predicted"/>
<dbReference type="PANTHER" id="PTHR30337:SF0">
    <property type="entry name" value="NUCLEASE SBCCD SUBUNIT D"/>
    <property type="match status" value="1"/>
</dbReference>
<dbReference type="Proteomes" id="UP000236151">
    <property type="component" value="Unassembled WGS sequence"/>
</dbReference>
<protein>
    <submittedName>
        <fullName evidence="2">Metallophosphoesterase</fullName>
    </submittedName>
</protein>
<dbReference type="OrthoDB" id="9773856at2"/>
<dbReference type="Pfam" id="PF00149">
    <property type="entry name" value="Metallophos"/>
    <property type="match status" value="1"/>
</dbReference>
<reference evidence="2 3" key="1">
    <citation type="submission" date="2017-06" db="EMBL/GenBank/DDBJ databases">
        <title>Investigating the central metabolism of Clostridium thermosuccinogenes.</title>
        <authorList>
            <person name="Koendjbiharie J.G."/>
            <person name="van Kranenburg R."/>
        </authorList>
    </citation>
    <scope>NUCLEOTIDE SEQUENCE [LARGE SCALE GENOMIC DNA]</scope>
    <source>
        <strain evidence="2 3">DSM 5806</strain>
    </source>
</reference>
<gene>
    <name evidence="2" type="ORF">CDQ84_07955</name>
</gene>
<dbReference type="GO" id="GO:0016787">
    <property type="term" value="F:hydrolase activity"/>
    <property type="evidence" value="ECO:0007669"/>
    <property type="project" value="InterPro"/>
</dbReference>
<accession>A0A2K2F281</accession>
<feature type="domain" description="Calcineurin-like phosphoesterase" evidence="1">
    <location>
        <begin position="1"/>
        <end position="181"/>
    </location>
</feature>
<comment type="caution">
    <text evidence="2">The sequence shown here is derived from an EMBL/GenBank/DDBJ whole genome shotgun (WGS) entry which is preliminary data.</text>
</comment>
<dbReference type="InterPro" id="IPR004843">
    <property type="entry name" value="Calcineurin-like_PHP"/>
</dbReference>
<dbReference type="AlphaFoldDB" id="A0A2K2F281"/>
<dbReference type="InterPro" id="IPR050535">
    <property type="entry name" value="DNA_Repair-Maintenance_Comp"/>
</dbReference>
<dbReference type="Gene3D" id="3.60.21.10">
    <property type="match status" value="1"/>
</dbReference>
<evidence type="ECO:0000259" key="1">
    <source>
        <dbReference type="Pfam" id="PF00149"/>
    </source>
</evidence>
<dbReference type="PANTHER" id="PTHR30337">
    <property type="entry name" value="COMPONENT OF ATP-DEPENDENT DSDNA EXONUCLEASE"/>
    <property type="match status" value="1"/>
</dbReference>
<evidence type="ECO:0000313" key="3">
    <source>
        <dbReference type="Proteomes" id="UP000236151"/>
    </source>
</evidence>
<organism evidence="2 3">
    <name type="scientific">Clostridium thermosuccinogenes</name>
    <dbReference type="NCBI Taxonomy" id="84032"/>
    <lineage>
        <taxon>Bacteria</taxon>
        <taxon>Bacillati</taxon>
        <taxon>Bacillota</taxon>
        <taxon>Clostridia</taxon>
        <taxon>Eubacteriales</taxon>
        <taxon>Clostridiaceae</taxon>
        <taxon>Clostridium</taxon>
    </lineage>
</organism>
<name>A0A2K2F281_9CLOT</name>
<dbReference type="InterPro" id="IPR029052">
    <property type="entry name" value="Metallo-depent_PP-like"/>
</dbReference>
<dbReference type="KEGG" id="cthd:CDO33_08400"/>
<dbReference type="EMBL" id="NIOJ01000016">
    <property type="protein sequence ID" value="PNT99770.1"/>
    <property type="molecule type" value="Genomic_DNA"/>
</dbReference>
<dbReference type="SUPFAM" id="SSF56300">
    <property type="entry name" value="Metallo-dependent phosphatases"/>
    <property type="match status" value="1"/>
</dbReference>
<keyword evidence="3" id="KW-1185">Reference proteome</keyword>
<evidence type="ECO:0000313" key="2">
    <source>
        <dbReference type="EMBL" id="PNT99770.1"/>
    </source>
</evidence>
<dbReference type="RefSeq" id="WP_103081203.1">
    <property type="nucleotide sequence ID" value="NZ_CP021850.1"/>
</dbReference>